<comment type="caution">
    <text evidence="1">The sequence shown here is derived from an EMBL/GenBank/DDBJ whole genome shotgun (WGS) entry which is preliminary data.</text>
</comment>
<gene>
    <name evidence="1" type="ORF">ETB97_010466</name>
</gene>
<dbReference type="AlphaFoldDB" id="A0A8H6E962"/>
<dbReference type="EMBL" id="SPNV01000056">
    <property type="protein sequence ID" value="KAF5863238.1"/>
    <property type="molecule type" value="Genomic_DNA"/>
</dbReference>
<dbReference type="Gene3D" id="3.40.50.1820">
    <property type="entry name" value="alpha/beta hydrolase"/>
    <property type="match status" value="1"/>
</dbReference>
<keyword evidence="2" id="KW-1185">Reference proteome</keyword>
<reference evidence="1 2" key="1">
    <citation type="submission" date="2019-04" db="EMBL/GenBank/DDBJ databases">
        <title>Aspergillus burnettii sp. nov., novel species from soil in southeast Queensland.</title>
        <authorList>
            <person name="Gilchrist C.L.M."/>
            <person name="Pitt J.I."/>
            <person name="Lange L."/>
            <person name="Lacey H.J."/>
            <person name="Vuong D."/>
            <person name="Midgley D.J."/>
            <person name="Greenfield P."/>
            <person name="Bradbury M."/>
            <person name="Lacey E."/>
            <person name="Busk P.K."/>
            <person name="Pilgaard B."/>
            <person name="Chooi Y.H."/>
            <person name="Piggott A.M."/>
        </authorList>
    </citation>
    <scope>NUCLEOTIDE SEQUENCE [LARGE SCALE GENOMIC DNA]</scope>
    <source>
        <strain evidence="1 2">FRR 5400</strain>
    </source>
</reference>
<proteinExistence type="predicted"/>
<accession>A0A8H6E962</accession>
<name>A0A8H6E962_PETAA</name>
<organism evidence="1 2">
    <name type="scientific">Petromyces alliaceus</name>
    <name type="common">Aspergillus alliaceus</name>
    <dbReference type="NCBI Taxonomy" id="209559"/>
    <lineage>
        <taxon>Eukaryota</taxon>
        <taxon>Fungi</taxon>
        <taxon>Dikarya</taxon>
        <taxon>Ascomycota</taxon>
        <taxon>Pezizomycotina</taxon>
        <taxon>Eurotiomycetes</taxon>
        <taxon>Eurotiomycetidae</taxon>
        <taxon>Eurotiales</taxon>
        <taxon>Aspergillaceae</taxon>
        <taxon>Aspergillus</taxon>
        <taxon>Aspergillus subgen. Circumdati</taxon>
    </lineage>
</organism>
<dbReference type="Proteomes" id="UP000541154">
    <property type="component" value="Unassembled WGS sequence"/>
</dbReference>
<evidence type="ECO:0000313" key="2">
    <source>
        <dbReference type="Proteomes" id="UP000541154"/>
    </source>
</evidence>
<dbReference type="InterPro" id="IPR029058">
    <property type="entry name" value="AB_hydrolase_fold"/>
</dbReference>
<protein>
    <submittedName>
        <fullName evidence="1">Uncharacterized protein</fullName>
    </submittedName>
</protein>
<sequence>MTNPAVVICHGSYHSPAPYEPFIRHLQSQGFESYCPHRPTCNLSELNVGDVEHPDLDQEPPLGGYPSDTADVDEVIQLPDRLVNQNGKRVLLAAVPELQAKSRQTEGRAGGEEYSTWEPSSSRWASLFLASFNPKTPPSLPRRTCDFINTVSGASGLLLTPLDFSSMTSTPIQR</sequence>
<evidence type="ECO:0000313" key="1">
    <source>
        <dbReference type="EMBL" id="KAF5863238.1"/>
    </source>
</evidence>
<dbReference type="SUPFAM" id="SSF53474">
    <property type="entry name" value="alpha/beta-Hydrolases"/>
    <property type="match status" value="1"/>
</dbReference>